<gene>
    <name evidence="9" type="ORF">H9702_02105</name>
</gene>
<keyword evidence="3" id="KW-0813">Transport</keyword>
<feature type="transmembrane region" description="Helical" evidence="8">
    <location>
        <begin position="59"/>
        <end position="80"/>
    </location>
</feature>
<evidence type="ECO:0000313" key="9">
    <source>
        <dbReference type="EMBL" id="HJC35908.1"/>
    </source>
</evidence>
<sequence length="304" mass="33496">MNMINLQIQIFFMALVGFVLGRKKVLDARTRGHLTDLVLMIALPCSIIGSFQMELSAQILSATLSVLLISIAIQGLYWIWNHLFYRHESEDRRICLKYATMVSNAGFIGMPVSAAVYGPTGLLYASVFLLPQRIFMWSYGLSMFTDVDGREVVKKVLTHPCIVSIFIGMALMVLYTCGIHLPQALDDTISALGACSTPLSMMLTGAILSDVNLRELFQKQVLLFSLYRLIILPLIVLALLLWLPLDPLSMKVSVLLTAMPAANTTAMLAGKYGRDPVFASELIMTSTLLSLFTIPLVSGLLSLV</sequence>
<comment type="caution">
    <text evidence="9">The sequence shown here is derived from an EMBL/GenBank/DDBJ whole genome shotgun (WGS) entry which is preliminary data.</text>
</comment>
<dbReference type="PANTHER" id="PTHR36838">
    <property type="entry name" value="AUXIN EFFLUX CARRIER FAMILY PROTEIN"/>
    <property type="match status" value="1"/>
</dbReference>
<dbReference type="GO" id="GO:0055085">
    <property type="term" value="P:transmembrane transport"/>
    <property type="evidence" value="ECO:0007669"/>
    <property type="project" value="InterPro"/>
</dbReference>
<keyword evidence="7 8" id="KW-0472">Membrane</keyword>
<keyword evidence="6 8" id="KW-1133">Transmembrane helix</keyword>
<evidence type="ECO:0000256" key="8">
    <source>
        <dbReference type="SAM" id="Phobius"/>
    </source>
</evidence>
<name>A0A9D2SU76_9FIRM</name>
<comment type="similarity">
    <text evidence="2">Belongs to the auxin efflux carrier (TC 2.A.69) family.</text>
</comment>
<organism evidence="9 10">
    <name type="scientific">Candidatus Merdibacter merdavium</name>
    <dbReference type="NCBI Taxonomy" id="2838692"/>
    <lineage>
        <taxon>Bacteria</taxon>
        <taxon>Bacillati</taxon>
        <taxon>Bacillota</taxon>
        <taxon>Erysipelotrichia</taxon>
        <taxon>Erysipelotrichales</taxon>
        <taxon>Erysipelotrichaceae</taxon>
        <taxon>Merdibacter</taxon>
    </lineage>
</organism>
<dbReference type="InterPro" id="IPR038770">
    <property type="entry name" value="Na+/solute_symporter_sf"/>
</dbReference>
<feature type="transmembrane region" description="Helical" evidence="8">
    <location>
        <begin position="101"/>
        <end position="117"/>
    </location>
</feature>
<reference evidence="9" key="1">
    <citation type="journal article" date="2021" name="PeerJ">
        <title>Extensive microbial diversity within the chicken gut microbiome revealed by metagenomics and culture.</title>
        <authorList>
            <person name="Gilroy R."/>
            <person name="Ravi A."/>
            <person name="Getino M."/>
            <person name="Pursley I."/>
            <person name="Horton D.L."/>
            <person name="Alikhan N.F."/>
            <person name="Baker D."/>
            <person name="Gharbi K."/>
            <person name="Hall N."/>
            <person name="Watson M."/>
            <person name="Adriaenssens E.M."/>
            <person name="Foster-Nyarko E."/>
            <person name="Jarju S."/>
            <person name="Secka A."/>
            <person name="Antonio M."/>
            <person name="Oren A."/>
            <person name="Chaudhuri R.R."/>
            <person name="La Ragione R."/>
            <person name="Hildebrand F."/>
            <person name="Pallen M.J."/>
        </authorList>
    </citation>
    <scope>NUCLEOTIDE SEQUENCE</scope>
    <source>
        <strain evidence="9">CHK187-11901</strain>
    </source>
</reference>
<dbReference type="GO" id="GO:0005886">
    <property type="term" value="C:plasma membrane"/>
    <property type="evidence" value="ECO:0007669"/>
    <property type="project" value="UniProtKB-SubCell"/>
</dbReference>
<accession>A0A9D2SU76</accession>
<feature type="transmembrane region" description="Helical" evidence="8">
    <location>
        <begin position="34"/>
        <end position="53"/>
    </location>
</feature>
<reference evidence="9" key="2">
    <citation type="submission" date="2021-04" db="EMBL/GenBank/DDBJ databases">
        <authorList>
            <person name="Gilroy R."/>
        </authorList>
    </citation>
    <scope>NUCLEOTIDE SEQUENCE</scope>
    <source>
        <strain evidence="9">CHK187-11901</strain>
    </source>
</reference>
<dbReference type="AlphaFoldDB" id="A0A9D2SU76"/>
<feature type="transmembrane region" description="Helical" evidence="8">
    <location>
        <begin position="156"/>
        <end position="176"/>
    </location>
</feature>
<dbReference type="PANTHER" id="PTHR36838:SF1">
    <property type="entry name" value="SLR1864 PROTEIN"/>
    <property type="match status" value="1"/>
</dbReference>
<evidence type="ECO:0000256" key="5">
    <source>
        <dbReference type="ARBA" id="ARBA00022692"/>
    </source>
</evidence>
<feature type="transmembrane region" description="Helical" evidence="8">
    <location>
        <begin position="188"/>
        <end position="209"/>
    </location>
</feature>
<feature type="transmembrane region" description="Helical" evidence="8">
    <location>
        <begin position="282"/>
        <end position="303"/>
    </location>
</feature>
<evidence type="ECO:0000256" key="4">
    <source>
        <dbReference type="ARBA" id="ARBA00022475"/>
    </source>
</evidence>
<keyword evidence="4" id="KW-1003">Cell membrane</keyword>
<dbReference type="Gene3D" id="1.20.1530.20">
    <property type="match status" value="1"/>
</dbReference>
<dbReference type="Pfam" id="PF03547">
    <property type="entry name" value="Mem_trans"/>
    <property type="match status" value="1"/>
</dbReference>
<feature type="transmembrane region" description="Helical" evidence="8">
    <location>
        <begin position="221"/>
        <end position="242"/>
    </location>
</feature>
<keyword evidence="5 8" id="KW-0812">Transmembrane</keyword>
<feature type="transmembrane region" description="Helical" evidence="8">
    <location>
        <begin position="123"/>
        <end position="144"/>
    </location>
</feature>
<dbReference type="InterPro" id="IPR004776">
    <property type="entry name" value="Mem_transp_PIN-like"/>
</dbReference>
<dbReference type="Proteomes" id="UP000823896">
    <property type="component" value="Unassembled WGS sequence"/>
</dbReference>
<protein>
    <submittedName>
        <fullName evidence="9">AEC family transporter</fullName>
    </submittedName>
</protein>
<comment type="subcellular location">
    <subcellularLocation>
        <location evidence="1">Cell membrane</location>
        <topology evidence="1">Multi-pass membrane protein</topology>
    </subcellularLocation>
</comment>
<evidence type="ECO:0000256" key="2">
    <source>
        <dbReference type="ARBA" id="ARBA00010145"/>
    </source>
</evidence>
<evidence type="ECO:0000313" key="10">
    <source>
        <dbReference type="Proteomes" id="UP000823896"/>
    </source>
</evidence>
<proteinExistence type="inferred from homology"/>
<evidence type="ECO:0000256" key="1">
    <source>
        <dbReference type="ARBA" id="ARBA00004651"/>
    </source>
</evidence>
<feature type="transmembrane region" description="Helical" evidence="8">
    <location>
        <begin position="6"/>
        <end position="22"/>
    </location>
</feature>
<evidence type="ECO:0000256" key="3">
    <source>
        <dbReference type="ARBA" id="ARBA00022448"/>
    </source>
</evidence>
<evidence type="ECO:0000256" key="7">
    <source>
        <dbReference type="ARBA" id="ARBA00023136"/>
    </source>
</evidence>
<evidence type="ECO:0000256" key="6">
    <source>
        <dbReference type="ARBA" id="ARBA00022989"/>
    </source>
</evidence>
<dbReference type="EMBL" id="DWWM01000010">
    <property type="protein sequence ID" value="HJC35908.1"/>
    <property type="molecule type" value="Genomic_DNA"/>
</dbReference>